<dbReference type="Gene3D" id="2.30.110.10">
    <property type="entry name" value="Electron Transport, Fmn-binding Protein, Chain A"/>
    <property type="match status" value="1"/>
</dbReference>
<dbReference type="InterPro" id="IPR012349">
    <property type="entry name" value="Split_barrel_FMN-bd"/>
</dbReference>
<sequence length="217" mass="24383">MYIPKDFSQTDFKAVKDFIAGSPLANIMALTGDSVEICPAPLLWQVDEQNPLGYLMGHVAKVNPIVKIDAKNWKVVFTSQGHYISPNWYPTKAMTHKEVPTWNYQSVIFSVTPQLITNTSQIQQIVATMTDFFEHQLKQTNPSHEPWSLSDAPSDYINTMCRAIVGVKLTIDNFEAKFKLSQNKTLDNQQGVIDGLTQLQSATADNMATLINNLFKE</sequence>
<comment type="caution">
    <text evidence="1">The sequence shown here is derived from an EMBL/GenBank/DDBJ whole genome shotgun (WGS) entry which is preliminary data.</text>
</comment>
<dbReference type="SUPFAM" id="SSF50475">
    <property type="entry name" value="FMN-binding split barrel"/>
    <property type="match status" value="1"/>
</dbReference>
<gene>
    <name evidence="1" type="ORF">E6P75_00770</name>
</gene>
<reference evidence="1" key="1">
    <citation type="submission" date="2019-04" db="EMBL/GenBank/DDBJ databases">
        <title>Moraxella osloensis CCUG 73412, isolated from corneal scrapings as causative agent of keratitis.</title>
        <authorList>
            <person name="Connolly G."/>
            <person name="Jaen-Luchoro D."/>
            <person name="Pinyeiro-Iglesias B."/>
            <person name="Curry A."/>
            <person name="Knowles S."/>
            <person name="Moore E.R.B."/>
        </authorList>
    </citation>
    <scope>NUCLEOTIDE SEQUENCE</scope>
    <source>
        <strain evidence="1">CCUG 73412</strain>
    </source>
</reference>
<dbReference type="Pfam" id="PF04299">
    <property type="entry name" value="FMN_bind_2"/>
    <property type="match status" value="1"/>
</dbReference>
<dbReference type="PANTHER" id="PTHR35802:SF1">
    <property type="entry name" value="PROTEASE SYNTHASE AND SPORULATION PROTEIN PAI 2"/>
    <property type="match status" value="1"/>
</dbReference>
<dbReference type="PIRSF" id="PIRSF010372">
    <property type="entry name" value="PaiB"/>
    <property type="match status" value="1"/>
</dbReference>
<name>A0AAW6TFR6_FAUOS</name>
<accession>A0AAW6TFR6</accession>
<dbReference type="AlphaFoldDB" id="A0AAW6TFR6"/>
<dbReference type="InterPro" id="IPR007396">
    <property type="entry name" value="TR_PAI2-type"/>
</dbReference>
<protein>
    <submittedName>
        <fullName evidence="1">FMN-binding negative transcriptional regulator</fullName>
    </submittedName>
</protein>
<dbReference type="PANTHER" id="PTHR35802">
    <property type="entry name" value="PROTEASE SYNTHASE AND SPORULATION PROTEIN PAI 2"/>
    <property type="match status" value="1"/>
</dbReference>
<proteinExistence type="predicted"/>
<dbReference type="EMBL" id="SSCJ01000001">
    <property type="protein sequence ID" value="MDI4508739.1"/>
    <property type="molecule type" value="Genomic_DNA"/>
</dbReference>
<organism evidence="1">
    <name type="scientific">Faucicola osloensis</name>
    <name type="common">Moraxella osloensis</name>
    <dbReference type="NCBI Taxonomy" id="34062"/>
    <lineage>
        <taxon>Bacteria</taxon>
        <taxon>Pseudomonadati</taxon>
        <taxon>Pseudomonadota</taxon>
        <taxon>Gammaproteobacteria</taxon>
        <taxon>Moraxellales</taxon>
        <taxon>Moraxellaceae</taxon>
        <taxon>Faucicola</taxon>
    </lineage>
</organism>
<evidence type="ECO:0000313" key="1">
    <source>
        <dbReference type="EMBL" id="MDI4508739.1"/>
    </source>
</evidence>